<gene>
    <name evidence="2" type="ORF">BN2614_LOCUS3</name>
</gene>
<evidence type="ECO:0000313" key="3">
    <source>
        <dbReference type="Proteomes" id="UP000269945"/>
    </source>
</evidence>
<dbReference type="Proteomes" id="UP000269945">
    <property type="component" value="Unassembled WGS sequence"/>
</dbReference>
<dbReference type="AlphaFoldDB" id="A0A9X9M2N3"/>
<protein>
    <submittedName>
        <fullName evidence="2">Uncharacterized protein</fullName>
    </submittedName>
</protein>
<reference evidence="2 3" key="1">
    <citation type="submission" date="2018-10" db="EMBL/GenBank/DDBJ databases">
        <authorList>
            <person name="Ekblom R."/>
            <person name="Jareborg N."/>
        </authorList>
    </citation>
    <scope>NUCLEOTIDE SEQUENCE [LARGE SCALE GENOMIC DNA]</scope>
    <source>
        <tissue evidence="2">Muscle</tissue>
    </source>
</reference>
<keyword evidence="3" id="KW-1185">Reference proteome</keyword>
<evidence type="ECO:0000313" key="2">
    <source>
        <dbReference type="EMBL" id="VCX30619.1"/>
    </source>
</evidence>
<sequence>MAPTQMVPSFLSALPRPSGQMGSMQSSAR</sequence>
<name>A0A9X9M2N3_GULGU</name>
<feature type="compositionally biased region" description="Polar residues" evidence="1">
    <location>
        <begin position="20"/>
        <end position="29"/>
    </location>
</feature>
<proteinExistence type="predicted"/>
<comment type="caution">
    <text evidence="2">The sequence shown here is derived from an EMBL/GenBank/DDBJ whole genome shotgun (WGS) entry which is preliminary data.</text>
</comment>
<feature type="region of interest" description="Disordered" evidence="1">
    <location>
        <begin position="1"/>
        <end position="29"/>
    </location>
</feature>
<organism evidence="2 3">
    <name type="scientific">Gulo gulo</name>
    <name type="common">Wolverine</name>
    <name type="synonym">Gluton</name>
    <dbReference type="NCBI Taxonomy" id="48420"/>
    <lineage>
        <taxon>Eukaryota</taxon>
        <taxon>Metazoa</taxon>
        <taxon>Chordata</taxon>
        <taxon>Craniata</taxon>
        <taxon>Vertebrata</taxon>
        <taxon>Euteleostomi</taxon>
        <taxon>Mammalia</taxon>
        <taxon>Eutheria</taxon>
        <taxon>Laurasiatheria</taxon>
        <taxon>Carnivora</taxon>
        <taxon>Caniformia</taxon>
        <taxon>Musteloidea</taxon>
        <taxon>Mustelidae</taxon>
        <taxon>Guloninae</taxon>
        <taxon>Gulo</taxon>
    </lineage>
</organism>
<evidence type="ECO:0000256" key="1">
    <source>
        <dbReference type="SAM" id="MobiDB-lite"/>
    </source>
</evidence>
<dbReference type="EMBL" id="CYRY02038575">
    <property type="protein sequence ID" value="VCX30619.1"/>
    <property type="molecule type" value="Genomic_DNA"/>
</dbReference>
<accession>A0A9X9M2N3</accession>